<name>A0AA88KWV7_ARTSF</name>
<accession>A0AA88KWV7</accession>
<dbReference type="GO" id="GO:0003730">
    <property type="term" value="F:mRNA 3'-UTR binding"/>
    <property type="evidence" value="ECO:0007669"/>
    <property type="project" value="TreeGrafter"/>
</dbReference>
<feature type="compositionally biased region" description="Gly residues" evidence="4">
    <location>
        <begin position="279"/>
        <end position="301"/>
    </location>
</feature>
<feature type="domain" description="RRM" evidence="5">
    <location>
        <begin position="107"/>
        <end position="184"/>
    </location>
</feature>
<feature type="compositionally biased region" description="Polar residues" evidence="4">
    <location>
        <begin position="209"/>
        <end position="219"/>
    </location>
</feature>
<dbReference type="GO" id="GO:0071013">
    <property type="term" value="C:catalytic step 2 spliceosome"/>
    <property type="evidence" value="ECO:0007669"/>
    <property type="project" value="TreeGrafter"/>
</dbReference>
<dbReference type="SMART" id="SM00360">
    <property type="entry name" value="RRM"/>
    <property type="match status" value="2"/>
</dbReference>
<dbReference type="GO" id="GO:0000398">
    <property type="term" value="P:mRNA splicing, via spliceosome"/>
    <property type="evidence" value="ECO:0007669"/>
    <property type="project" value="TreeGrafter"/>
</dbReference>
<evidence type="ECO:0000256" key="4">
    <source>
        <dbReference type="SAM" id="MobiDB-lite"/>
    </source>
</evidence>
<dbReference type="InterPro" id="IPR035979">
    <property type="entry name" value="RBD_domain_sf"/>
</dbReference>
<evidence type="ECO:0000256" key="2">
    <source>
        <dbReference type="ARBA" id="ARBA00022884"/>
    </source>
</evidence>
<gene>
    <name evidence="6" type="ORF">QYM36_017193</name>
</gene>
<keyword evidence="1" id="KW-0677">Repeat</keyword>
<dbReference type="Proteomes" id="UP001187531">
    <property type="component" value="Unassembled WGS sequence"/>
</dbReference>
<feature type="compositionally biased region" description="Gly residues" evidence="4">
    <location>
        <begin position="222"/>
        <end position="252"/>
    </location>
</feature>
<dbReference type="FunFam" id="3.30.70.330:FF:000040">
    <property type="entry name" value="Heterogeneous nuclear ribonucleoprotein A2/B1"/>
    <property type="match status" value="1"/>
</dbReference>
<dbReference type="InterPro" id="IPR012677">
    <property type="entry name" value="Nucleotide-bd_a/b_plait_sf"/>
</dbReference>
<reference evidence="6" key="1">
    <citation type="submission" date="2023-07" db="EMBL/GenBank/DDBJ databases">
        <title>Chromosome-level genome assembly of Artemia franciscana.</title>
        <authorList>
            <person name="Jo E."/>
        </authorList>
    </citation>
    <scope>NUCLEOTIDE SEQUENCE</scope>
    <source>
        <tissue evidence="6">Whole body</tissue>
    </source>
</reference>
<protein>
    <recommendedName>
        <fullName evidence="5">RRM domain-containing protein</fullName>
    </recommendedName>
</protein>
<evidence type="ECO:0000259" key="5">
    <source>
        <dbReference type="PROSITE" id="PS50102"/>
    </source>
</evidence>
<dbReference type="EMBL" id="JAVRJZ010000021">
    <property type="protein sequence ID" value="KAK2705071.1"/>
    <property type="molecule type" value="Genomic_DNA"/>
</dbReference>
<feature type="region of interest" description="Disordered" evidence="4">
    <location>
        <begin position="184"/>
        <end position="371"/>
    </location>
</feature>
<evidence type="ECO:0000256" key="1">
    <source>
        <dbReference type="ARBA" id="ARBA00022737"/>
    </source>
</evidence>
<evidence type="ECO:0000313" key="7">
    <source>
        <dbReference type="Proteomes" id="UP001187531"/>
    </source>
</evidence>
<evidence type="ECO:0000256" key="3">
    <source>
        <dbReference type="PROSITE-ProRule" id="PRU00176"/>
    </source>
</evidence>
<dbReference type="PROSITE" id="PS50102">
    <property type="entry name" value="RRM"/>
    <property type="match status" value="2"/>
</dbReference>
<dbReference type="EMBL" id="JAVRJZ010000021">
    <property type="protein sequence ID" value="KAK2705069.1"/>
    <property type="molecule type" value="Genomic_DNA"/>
</dbReference>
<proteinExistence type="predicted"/>
<sequence length="371" mass="39638">MKYDRNSSSRDSEQFRKLFIGGLNYKTTEETLKAHFEQWGEIVDVVVMKDPETKRSRGFGFVTYSKAAMVDAAQDARPHKVDGREVEPKRAVPRELNGQAEAAATVKKIFIGGLKDDVEDEDLRDYFGKYGTITDAAVVLDRDTKKKRGFGFVEFDDYDPVDKIVLEGDHYLKGRNLVVKKALSKQKMLDHKQGQDRSTTGGRRGWDSPRTNEQPSWSRRSAGGGGYNQGPAGGWGGGYGGGAPAPQGGYGGAPQQQWGGQPQQWGSNPPPTTYPNQPYGGGGYTTQGGAVGGGYGSGYGGPPQTAAPQGWSGQPSQPIFGTGYGQEPEYGGVGPMRGAGYQGGSQRPAPYSAPSGGAGGYSSQPPGGRRY</sequence>
<dbReference type="CDD" id="cd12578">
    <property type="entry name" value="RRM1_hnRNPA_like"/>
    <property type="match status" value="1"/>
</dbReference>
<feature type="compositionally biased region" description="Low complexity" evidence="4">
    <location>
        <begin position="253"/>
        <end position="267"/>
    </location>
</feature>
<evidence type="ECO:0000313" key="6">
    <source>
        <dbReference type="EMBL" id="KAK2705071.1"/>
    </source>
</evidence>
<dbReference type="PANTHER" id="PTHR48026">
    <property type="entry name" value="HOMOLOGOUS TO DROSOPHILA SQD (SQUID) PROTEIN"/>
    <property type="match status" value="1"/>
</dbReference>
<feature type="compositionally biased region" description="Low complexity" evidence="4">
    <location>
        <begin position="348"/>
        <end position="371"/>
    </location>
</feature>
<dbReference type="SUPFAM" id="SSF54928">
    <property type="entry name" value="RNA-binding domain, RBD"/>
    <property type="match status" value="2"/>
</dbReference>
<dbReference type="GO" id="GO:0098687">
    <property type="term" value="C:chromosomal region"/>
    <property type="evidence" value="ECO:0007669"/>
    <property type="project" value="UniProtKB-ARBA"/>
</dbReference>
<dbReference type="Gene3D" id="3.30.70.330">
    <property type="match status" value="2"/>
</dbReference>
<keyword evidence="7" id="KW-1185">Reference proteome</keyword>
<dbReference type="Pfam" id="PF00076">
    <property type="entry name" value="RRM_1"/>
    <property type="match status" value="2"/>
</dbReference>
<dbReference type="AlphaFoldDB" id="A0AA88KWV7"/>
<dbReference type="InterPro" id="IPR000504">
    <property type="entry name" value="RRM_dom"/>
</dbReference>
<organism evidence="6 7">
    <name type="scientific">Artemia franciscana</name>
    <name type="common">Brine shrimp</name>
    <name type="synonym">Artemia sanfranciscana</name>
    <dbReference type="NCBI Taxonomy" id="6661"/>
    <lineage>
        <taxon>Eukaryota</taxon>
        <taxon>Metazoa</taxon>
        <taxon>Ecdysozoa</taxon>
        <taxon>Arthropoda</taxon>
        <taxon>Crustacea</taxon>
        <taxon>Branchiopoda</taxon>
        <taxon>Anostraca</taxon>
        <taxon>Artemiidae</taxon>
        <taxon>Artemia</taxon>
    </lineage>
</organism>
<keyword evidence="2 3" id="KW-0694">RNA-binding</keyword>
<feature type="domain" description="RRM" evidence="5">
    <location>
        <begin position="16"/>
        <end position="99"/>
    </location>
</feature>
<comment type="caution">
    <text evidence="6">The sequence shown here is derived from an EMBL/GenBank/DDBJ whole genome shotgun (WGS) entry which is preliminary data.</text>
</comment>
<dbReference type="EMBL" id="JAVRJZ010000021">
    <property type="protein sequence ID" value="KAK2705070.1"/>
    <property type="molecule type" value="Genomic_DNA"/>
</dbReference>
<dbReference type="PANTHER" id="PTHR48026:SF14">
    <property type="entry name" value="HETEROGENEOUS NUCLEAR RIBONUCLEOPROTEIN A1"/>
    <property type="match status" value="1"/>
</dbReference>
<feature type="compositionally biased region" description="Gly residues" evidence="4">
    <location>
        <begin position="331"/>
        <end position="343"/>
    </location>
</feature>